<organism evidence="1 2">
    <name type="scientific">Paramecium sonneborni</name>
    <dbReference type="NCBI Taxonomy" id="65129"/>
    <lineage>
        <taxon>Eukaryota</taxon>
        <taxon>Sar</taxon>
        <taxon>Alveolata</taxon>
        <taxon>Ciliophora</taxon>
        <taxon>Intramacronucleata</taxon>
        <taxon>Oligohymenophorea</taxon>
        <taxon>Peniculida</taxon>
        <taxon>Parameciidae</taxon>
        <taxon>Paramecium</taxon>
    </lineage>
</organism>
<comment type="caution">
    <text evidence="1">The sequence shown here is derived from an EMBL/GenBank/DDBJ whole genome shotgun (WGS) entry which is preliminary data.</text>
</comment>
<accession>A0A8S1QAE8</accession>
<evidence type="ECO:0000313" key="2">
    <source>
        <dbReference type="Proteomes" id="UP000692954"/>
    </source>
</evidence>
<keyword evidence="2" id="KW-1185">Reference proteome</keyword>
<dbReference type="AlphaFoldDB" id="A0A8S1QAE8"/>
<evidence type="ECO:0000313" key="1">
    <source>
        <dbReference type="EMBL" id="CAD8112037.1"/>
    </source>
</evidence>
<gene>
    <name evidence="1" type="ORF">PSON_ATCC_30995.1.T0990199</name>
</gene>
<proteinExistence type="predicted"/>
<reference evidence="1" key="1">
    <citation type="submission" date="2021-01" db="EMBL/GenBank/DDBJ databases">
        <authorList>
            <consortium name="Genoscope - CEA"/>
            <person name="William W."/>
        </authorList>
    </citation>
    <scope>NUCLEOTIDE SEQUENCE</scope>
</reference>
<dbReference type="PANTHER" id="PTHR33706:SF1">
    <property type="entry name" value="TPR REPEAT PROTEIN"/>
    <property type="match status" value="1"/>
</dbReference>
<protein>
    <submittedName>
        <fullName evidence="1">Uncharacterized protein</fullName>
    </submittedName>
</protein>
<dbReference type="PANTHER" id="PTHR33706">
    <property type="entry name" value="MORN VARIANT REPEAT PROTEIN"/>
    <property type="match status" value="1"/>
</dbReference>
<sequence length="144" mass="16842">MEIRLLLWIQNIQRILVDTTYWRSAIYFQTMDSQAKVFQTGEYLNNLRIGNQNYIFCDKKLQLSYQFFRGGGWYKDGKKQGKWIELDENFSMMSQVTYNGEYSMKCMKVGKWDIGCCDSWNTAYKQIGGGTYGGGVKDQIKIGR</sequence>
<dbReference type="EMBL" id="CAJJDN010000099">
    <property type="protein sequence ID" value="CAD8112037.1"/>
    <property type="molecule type" value="Genomic_DNA"/>
</dbReference>
<name>A0A8S1QAE8_9CILI</name>
<dbReference type="Proteomes" id="UP000692954">
    <property type="component" value="Unassembled WGS sequence"/>
</dbReference>